<sequence length="109" mass="11319">MAGYSDATIWLVILALGIGTYLIRWSFLGAVGDRAVPDWAQRVLRYTAVSVLPALIAPLVMWPAATDGQPDPVRLSSAAATLVVGLWSGSTLSAILAGGVVLGLGTWLA</sequence>
<reference evidence="2 3" key="1">
    <citation type="submission" date="2017-09" db="EMBL/GenBank/DDBJ databases">
        <title>Paracoccus alkalisoli sp. nov., isolated from saline alkaline soil.</title>
        <authorList>
            <person name="Dong X."/>
            <person name="Zhang G."/>
        </authorList>
    </citation>
    <scope>NUCLEOTIDE SEQUENCE [LARGE SCALE GENOMIC DNA]</scope>
    <source>
        <strain evidence="2 3">WN007</strain>
    </source>
</reference>
<evidence type="ECO:0000313" key="3">
    <source>
        <dbReference type="Proteomes" id="UP000218023"/>
    </source>
</evidence>
<dbReference type="EMBL" id="NSJZ01000008">
    <property type="protein sequence ID" value="PAU97038.1"/>
    <property type="molecule type" value="Genomic_DNA"/>
</dbReference>
<accession>A0A2A2GI68</accession>
<keyword evidence="1" id="KW-0472">Membrane</keyword>
<dbReference type="Proteomes" id="UP000218023">
    <property type="component" value="Unassembled WGS sequence"/>
</dbReference>
<evidence type="ECO:0000256" key="1">
    <source>
        <dbReference type="SAM" id="Phobius"/>
    </source>
</evidence>
<dbReference type="AlphaFoldDB" id="A0A2A2GI68"/>
<evidence type="ECO:0008006" key="4">
    <source>
        <dbReference type="Google" id="ProtNLM"/>
    </source>
</evidence>
<evidence type="ECO:0000313" key="2">
    <source>
        <dbReference type="EMBL" id="PAU97038.1"/>
    </source>
</evidence>
<keyword evidence="1" id="KW-1133">Transmembrane helix</keyword>
<dbReference type="Pfam" id="PF05437">
    <property type="entry name" value="AzlD"/>
    <property type="match status" value="1"/>
</dbReference>
<dbReference type="InterPro" id="IPR008407">
    <property type="entry name" value="Brnchd-chn_aa_trnsp_AzlD"/>
</dbReference>
<organism evidence="2 3">
    <name type="scientific">Paracoccus salipaludis</name>
    <dbReference type="NCBI Taxonomy" id="2032623"/>
    <lineage>
        <taxon>Bacteria</taxon>
        <taxon>Pseudomonadati</taxon>
        <taxon>Pseudomonadota</taxon>
        <taxon>Alphaproteobacteria</taxon>
        <taxon>Rhodobacterales</taxon>
        <taxon>Paracoccaceae</taxon>
        <taxon>Paracoccus</taxon>
    </lineage>
</organism>
<keyword evidence="1" id="KW-0812">Transmembrane</keyword>
<protein>
    <recommendedName>
        <fullName evidence="4">AzlD domain-containing protein</fullName>
    </recommendedName>
</protein>
<feature type="transmembrane region" description="Helical" evidence="1">
    <location>
        <begin position="7"/>
        <end position="31"/>
    </location>
</feature>
<keyword evidence="3" id="KW-1185">Reference proteome</keyword>
<dbReference type="RefSeq" id="WP_095640412.1">
    <property type="nucleotide sequence ID" value="NZ_NSJZ01000008.1"/>
</dbReference>
<gene>
    <name evidence="2" type="ORF">CK240_11105</name>
</gene>
<dbReference type="OrthoDB" id="6119856at2"/>
<proteinExistence type="predicted"/>
<comment type="caution">
    <text evidence="2">The sequence shown here is derived from an EMBL/GenBank/DDBJ whole genome shotgun (WGS) entry which is preliminary data.</text>
</comment>
<name>A0A2A2GI68_9RHOB</name>
<feature type="transmembrane region" description="Helical" evidence="1">
    <location>
        <begin position="43"/>
        <end position="65"/>
    </location>
</feature>
<feature type="transmembrane region" description="Helical" evidence="1">
    <location>
        <begin position="85"/>
        <end position="108"/>
    </location>
</feature>